<feature type="compositionally biased region" description="Polar residues" evidence="4">
    <location>
        <begin position="33"/>
        <end position="67"/>
    </location>
</feature>
<dbReference type="PROSITE" id="PS50897">
    <property type="entry name" value="CTLH"/>
    <property type="match status" value="1"/>
</dbReference>
<evidence type="ECO:0000313" key="8">
    <source>
        <dbReference type="Proteomes" id="UP000038010"/>
    </source>
</evidence>
<dbReference type="InterPro" id="IPR006594">
    <property type="entry name" value="LisH"/>
</dbReference>
<feature type="region of interest" description="Disordered" evidence="4">
    <location>
        <begin position="1"/>
        <end position="83"/>
    </location>
</feature>
<dbReference type="PANTHER" id="PTHR12864">
    <property type="entry name" value="RAN BINDING PROTEIN 9-RELATED"/>
    <property type="match status" value="1"/>
</dbReference>
<comment type="function">
    <text evidence="1">Involved in the proteasome-dependent degradation of fructose-1,6-bisphosphatase.</text>
</comment>
<reference evidence="7 8" key="1">
    <citation type="submission" date="2015-06" db="EMBL/GenBank/DDBJ databases">
        <title>Draft genome of the ant-associated black yeast Phialophora attae CBS 131958.</title>
        <authorList>
            <person name="Moreno L.F."/>
            <person name="Stielow B.J."/>
            <person name="de Hoog S."/>
            <person name="Vicente V.A."/>
            <person name="Weiss V.A."/>
            <person name="de Vries M."/>
            <person name="Cruz L.M."/>
            <person name="Souza E.M."/>
        </authorList>
    </citation>
    <scope>NUCLEOTIDE SEQUENCE [LARGE SCALE GENOMIC DNA]</scope>
    <source>
        <strain evidence="7 8">CBS 131958</strain>
    </source>
</reference>
<dbReference type="InterPro" id="IPR024964">
    <property type="entry name" value="CTLH/CRA"/>
</dbReference>
<evidence type="ECO:0000256" key="4">
    <source>
        <dbReference type="SAM" id="MobiDB-lite"/>
    </source>
</evidence>
<evidence type="ECO:0000259" key="6">
    <source>
        <dbReference type="PROSITE" id="PS50897"/>
    </source>
</evidence>
<dbReference type="PROSITE" id="PS50896">
    <property type="entry name" value="LISH"/>
    <property type="match status" value="1"/>
</dbReference>
<evidence type="ECO:0000259" key="5">
    <source>
        <dbReference type="PROSITE" id="PS50188"/>
    </source>
</evidence>
<dbReference type="SMART" id="SM00668">
    <property type="entry name" value="CTLH"/>
    <property type="match status" value="1"/>
</dbReference>
<dbReference type="InterPro" id="IPR050618">
    <property type="entry name" value="Ubq-SigPath_Reg"/>
</dbReference>
<dbReference type="PROSITE" id="PS50188">
    <property type="entry name" value="B302_SPRY"/>
    <property type="match status" value="1"/>
</dbReference>
<dbReference type="GeneID" id="28735926"/>
<feature type="domain" description="CTLH" evidence="6">
    <location>
        <begin position="439"/>
        <end position="492"/>
    </location>
</feature>
<feature type="compositionally biased region" description="Basic and acidic residues" evidence="4">
    <location>
        <begin position="116"/>
        <end position="127"/>
    </location>
</feature>
<protein>
    <recommendedName>
        <fullName evidence="3">Protein FYV10</fullName>
    </recommendedName>
    <alternativeName>
        <fullName evidence="2">Protein fyv10</fullName>
    </alternativeName>
</protein>
<gene>
    <name evidence="7" type="ORF">AB675_3948</name>
</gene>
<evidence type="ECO:0000256" key="1">
    <source>
        <dbReference type="ARBA" id="ARBA00002343"/>
    </source>
</evidence>
<organism evidence="7 8">
    <name type="scientific">Cyphellophora attinorum</name>
    <dbReference type="NCBI Taxonomy" id="1664694"/>
    <lineage>
        <taxon>Eukaryota</taxon>
        <taxon>Fungi</taxon>
        <taxon>Dikarya</taxon>
        <taxon>Ascomycota</taxon>
        <taxon>Pezizomycotina</taxon>
        <taxon>Eurotiomycetes</taxon>
        <taxon>Chaetothyriomycetidae</taxon>
        <taxon>Chaetothyriales</taxon>
        <taxon>Cyphellophoraceae</taxon>
        <taxon>Cyphellophora</taxon>
    </lineage>
</organism>
<evidence type="ECO:0000313" key="7">
    <source>
        <dbReference type="EMBL" id="KPI37524.1"/>
    </source>
</evidence>
<dbReference type="InterPro" id="IPR013144">
    <property type="entry name" value="CRA_dom"/>
</dbReference>
<dbReference type="Proteomes" id="UP000038010">
    <property type="component" value="Unassembled WGS sequence"/>
</dbReference>
<comment type="caution">
    <text evidence="7">The sequence shown here is derived from an EMBL/GenBank/DDBJ whole genome shotgun (WGS) entry which is preliminary data.</text>
</comment>
<dbReference type="Pfam" id="PF10607">
    <property type="entry name" value="CTLH"/>
    <property type="match status" value="1"/>
</dbReference>
<accession>A0A0N1H5B2</accession>
<feature type="domain" description="B30.2/SPRY" evidence="5">
    <location>
        <begin position="159"/>
        <end position="349"/>
    </location>
</feature>
<dbReference type="SUPFAM" id="SSF49899">
    <property type="entry name" value="Concanavalin A-like lectins/glucanases"/>
    <property type="match status" value="1"/>
</dbReference>
<keyword evidence="8" id="KW-1185">Reference proteome</keyword>
<dbReference type="InterPro" id="IPR001870">
    <property type="entry name" value="B30.2/SPRY"/>
</dbReference>
<feature type="compositionally biased region" description="Low complexity" evidence="4">
    <location>
        <begin position="134"/>
        <end position="149"/>
    </location>
</feature>
<proteinExistence type="predicted"/>
<dbReference type="AlphaFoldDB" id="A0A0N1H5B2"/>
<dbReference type="OrthoDB" id="25503at2759"/>
<feature type="compositionally biased region" description="Polar residues" evidence="4">
    <location>
        <begin position="528"/>
        <end position="540"/>
    </location>
</feature>
<dbReference type="SMART" id="SM00757">
    <property type="entry name" value="CRA"/>
    <property type="match status" value="1"/>
</dbReference>
<dbReference type="InterPro" id="IPR043136">
    <property type="entry name" value="B30.2/SPRY_sf"/>
</dbReference>
<name>A0A0N1H5B2_9EURO</name>
<dbReference type="SMART" id="SM00449">
    <property type="entry name" value="SPRY"/>
    <property type="match status" value="1"/>
</dbReference>
<evidence type="ECO:0000256" key="2">
    <source>
        <dbReference type="ARBA" id="ARBA00017917"/>
    </source>
</evidence>
<dbReference type="RefSeq" id="XP_017997487.1">
    <property type="nucleotide sequence ID" value="XM_018144046.1"/>
</dbReference>
<dbReference type="Gene3D" id="2.60.120.920">
    <property type="match status" value="1"/>
</dbReference>
<dbReference type="InterPro" id="IPR006595">
    <property type="entry name" value="CTLH_C"/>
</dbReference>
<dbReference type="Pfam" id="PF00622">
    <property type="entry name" value="SPRY"/>
    <property type="match status" value="1"/>
</dbReference>
<dbReference type="STRING" id="1664694.A0A0N1H5B2"/>
<dbReference type="EMBL" id="LFJN01000023">
    <property type="protein sequence ID" value="KPI37524.1"/>
    <property type="molecule type" value="Genomic_DNA"/>
</dbReference>
<feature type="region of interest" description="Disordered" evidence="4">
    <location>
        <begin position="116"/>
        <end position="157"/>
    </location>
</feature>
<dbReference type="VEuPathDB" id="FungiDB:AB675_3948"/>
<feature type="region of interest" description="Disordered" evidence="4">
    <location>
        <begin position="525"/>
        <end position="545"/>
    </location>
</feature>
<dbReference type="InterPro" id="IPR013320">
    <property type="entry name" value="ConA-like_dom_sf"/>
</dbReference>
<sequence>MNDNYRRRLSYATVASGASPQPVPRSGHLGHLASTTSDNSSYPPQYQSESRSARRQSNYEQDMSSPGVSYHKRPSYPAYSRRFNNPPGMSAPIPGYGPMLEPDYLRESRYVAKLKAEQTARVRRERQSATGATSNPASLSSSAANNNLPRIAPSHRGMTYDVIESNPPKDEDDLMPLPSRWSDQDKYPGLDISNNGLDVRYSGAASKADIEAASVRADFPMTPACGMYYFEVTINSKSKDSAIAIGFSTAEASLERLPGWETHSWGYHGDDGKVFSGEHSGRSYGPMFSANDVVGCGFDFKLGQAFFTINGRDLDVCFRDLRNLRPFPTIGMKKYSGASVSVNFGQRPFVFDIREKMAVAKDTVTEEISKVKTASLSPGHNETSLIQALVAQYLAHDGYVDTARFFNEELARERNALSGAPSIPSAVAGPAEDDEAVYRQKIRKAVLEGNIDQALTLTEEKFPKLLTDNPQILFRLKCRKWIELFSKAADLKAQTEFKQKQKAPSNGHGNGESAVEDDFAQDMDLDEQTNGNSAPQSTLESSSSSSQYDELLADAMLFGQELQRDYRGEPDDEHNKTLQDIFSLVAYENPRDSVHGSLLDRKGRVAVGEELNSAILVFLGLSPSAALERVYKQTEVLIDTLSQDGGSAAFVNLQRDLHRDEFGRGSE</sequence>
<evidence type="ECO:0000256" key="3">
    <source>
        <dbReference type="ARBA" id="ARBA00018741"/>
    </source>
</evidence>
<feature type="region of interest" description="Disordered" evidence="4">
    <location>
        <begin position="496"/>
        <end position="515"/>
    </location>
</feature>
<dbReference type="InterPro" id="IPR003877">
    <property type="entry name" value="SPRY_dom"/>
</dbReference>